<reference evidence="2 3" key="1">
    <citation type="submission" date="2023-07" db="EMBL/GenBank/DDBJ databases">
        <title>Sequencing the genomes of 1000 actinobacteria strains.</title>
        <authorList>
            <person name="Klenk H.-P."/>
        </authorList>
    </citation>
    <scope>NUCLEOTIDE SEQUENCE [LARGE SCALE GENOMIC DNA]</scope>
    <source>
        <strain evidence="2 3">DSM 44109</strain>
    </source>
</reference>
<evidence type="ECO:0000313" key="3">
    <source>
        <dbReference type="Proteomes" id="UP001230426"/>
    </source>
</evidence>
<dbReference type="RefSeq" id="WP_306857264.1">
    <property type="nucleotide sequence ID" value="NZ_JAUSRB010000001.1"/>
</dbReference>
<feature type="chain" id="PRO_5047335699" description="SH3 domain-containing protein" evidence="1">
    <location>
        <begin position="28"/>
        <end position="104"/>
    </location>
</feature>
<keyword evidence="3" id="KW-1185">Reference proteome</keyword>
<dbReference type="PROSITE" id="PS51257">
    <property type="entry name" value="PROKAR_LIPOPROTEIN"/>
    <property type="match status" value="1"/>
</dbReference>
<evidence type="ECO:0000313" key="2">
    <source>
        <dbReference type="EMBL" id="MDP9861482.1"/>
    </source>
</evidence>
<name>A0ABT9QX70_9ACTN</name>
<protein>
    <recommendedName>
        <fullName evidence="4">SH3 domain-containing protein</fullName>
    </recommendedName>
</protein>
<evidence type="ECO:0000256" key="1">
    <source>
        <dbReference type="SAM" id="SignalP"/>
    </source>
</evidence>
<gene>
    <name evidence="2" type="ORF">J2S55_000741</name>
</gene>
<comment type="caution">
    <text evidence="2">The sequence shown here is derived from an EMBL/GenBank/DDBJ whole genome shotgun (WGS) entry which is preliminary data.</text>
</comment>
<evidence type="ECO:0008006" key="4">
    <source>
        <dbReference type="Google" id="ProtNLM"/>
    </source>
</evidence>
<feature type="signal peptide" evidence="1">
    <location>
        <begin position="1"/>
        <end position="27"/>
    </location>
</feature>
<proteinExistence type="predicted"/>
<accession>A0ABT9QX70</accession>
<dbReference type="Proteomes" id="UP001230426">
    <property type="component" value="Unassembled WGS sequence"/>
</dbReference>
<sequence>MNLRLKMLAGTTLLALGALTATNSASASTAAGCSAISPTYMDFQNDTPVHSWYSGSSSVIAWISTPKLVEASCISTAGKQWWKFSVGSGYGYVYDGYRIYPITE</sequence>
<organism evidence="2 3">
    <name type="scientific">Streptosporangium brasiliense</name>
    <dbReference type="NCBI Taxonomy" id="47480"/>
    <lineage>
        <taxon>Bacteria</taxon>
        <taxon>Bacillati</taxon>
        <taxon>Actinomycetota</taxon>
        <taxon>Actinomycetes</taxon>
        <taxon>Streptosporangiales</taxon>
        <taxon>Streptosporangiaceae</taxon>
        <taxon>Streptosporangium</taxon>
    </lineage>
</organism>
<dbReference type="EMBL" id="JAUSRB010000001">
    <property type="protein sequence ID" value="MDP9861482.1"/>
    <property type="molecule type" value="Genomic_DNA"/>
</dbReference>
<keyword evidence="1" id="KW-0732">Signal</keyword>